<dbReference type="AlphaFoldDB" id="A0A9P7YLI5"/>
<feature type="region of interest" description="Disordered" evidence="1">
    <location>
        <begin position="343"/>
        <end position="378"/>
    </location>
</feature>
<comment type="caution">
    <text evidence="3">The sequence shown here is derived from an EMBL/GenBank/DDBJ whole genome shotgun (WGS) entry which is preliminary data.</text>
</comment>
<dbReference type="EMBL" id="MU251420">
    <property type="protein sequence ID" value="KAG9235884.1"/>
    <property type="molecule type" value="Genomic_DNA"/>
</dbReference>
<dbReference type="GO" id="GO:0005829">
    <property type="term" value="C:cytosol"/>
    <property type="evidence" value="ECO:0007669"/>
    <property type="project" value="TreeGrafter"/>
</dbReference>
<dbReference type="InterPro" id="IPR050357">
    <property type="entry name" value="Arrestin_domain-protein"/>
</dbReference>
<dbReference type="SMART" id="SM01017">
    <property type="entry name" value="Arrestin_C"/>
    <property type="match status" value="1"/>
</dbReference>
<evidence type="ECO:0000313" key="3">
    <source>
        <dbReference type="EMBL" id="KAG9235884.1"/>
    </source>
</evidence>
<name>A0A9P7YLI5_9HELO</name>
<protein>
    <recommendedName>
        <fullName evidence="2">Arrestin C-terminal-like domain-containing protein</fullName>
    </recommendedName>
</protein>
<evidence type="ECO:0000259" key="2">
    <source>
        <dbReference type="SMART" id="SM01017"/>
    </source>
</evidence>
<dbReference type="InterPro" id="IPR014752">
    <property type="entry name" value="Arrestin-like_C"/>
</dbReference>
<feature type="region of interest" description="Disordered" evidence="1">
    <location>
        <begin position="814"/>
        <end position="844"/>
    </location>
</feature>
<dbReference type="GO" id="GO:0070086">
    <property type="term" value="P:ubiquitin-dependent endocytosis"/>
    <property type="evidence" value="ECO:0007669"/>
    <property type="project" value="TreeGrafter"/>
</dbReference>
<dbReference type="InterPro" id="IPR011022">
    <property type="entry name" value="Arrestin_C-like"/>
</dbReference>
<sequence>MADAVSYSHYSTRGTILYTPASPIATQSQHVRLPTPPCRPRQRRLHSIHITRLPAGYIPLDLEHTPSHPEPKKPPRIRFKLRKLASRENAQRLLGTVFSPFSTNSSSASLSAARSSRSASPPLDISLRTPFSAVTENPSSLYSRRLAAGGASGNEGTMPIRPSLDGGVVGMWNVDAAPIMPLRSNSFDHEKPICSGNGVACYIQLAEPVIFLSGLDPDGTTRDSPSSTAILRGKMILNVSKSVKIKAVTLRFTGRARTEWPEGIPPEKVQTYEDTSLRTQVLPFFNALYEGSESGYGTHCTYAFHDKSSTSSSVTNLGFDSAAPPTSHTSAFSIPVLGNRSNRSSTLSSAMDPKRLSLQSNQSRSFSKGDSPCGPTPQQKGYKVFHSGVYEYSFELPIDNNNPETIKLAMATVIWQLEAVIERSGTFKPDLQGFKEIPVIRSPSEDSLELVEPISISRKWEDQLQYEIMISGKSFPLGSKIPIAFKLTPLAKVQVHKIKILVSENIEYFTNNKRVTRKDVSRKLMLVEKVAGRALDKQFAGSEVRVLAGGELSAEDRIQARDDAMRRRVYEASKSGGSAEPLPMPTENLLGDIDLGLEKYWGQTEIEMNVQLPTCEHMEKDRQKRLTPDTTWKCVGVHHWIKIIMRISRVDVDDPTGKKRRHFEISIDSPFTILSCRATQANLALPEYGLNPAAQDQLRICGCPNAAPSNGSPGSSSVNVPALDTMTSAADGAVPSLTRPPQAHLSTGANVQRPIHMLRSPSFGPPAFDAEQPPPPIATPPPLYDNVIGTPSHDGLADYFARKAFITSMLSQYDDDQTDDEDTERPFARGRVNIPHPRTPGGRVARSMDVDREFMFSNPGELQNPLNTSTAQ</sequence>
<dbReference type="Gene3D" id="2.60.40.640">
    <property type="match status" value="1"/>
</dbReference>
<evidence type="ECO:0000256" key="1">
    <source>
        <dbReference type="SAM" id="MobiDB-lite"/>
    </source>
</evidence>
<dbReference type="GO" id="GO:0031625">
    <property type="term" value="F:ubiquitin protein ligase binding"/>
    <property type="evidence" value="ECO:0007669"/>
    <property type="project" value="TreeGrafter"/>
</dbReference>
<dbReference type="Proteomes" id="UP000824998">
    <property type="component" value="Unassembled WGS sequence"/>
</dbReference>
<keyword evidence="4" id="KW-1185">Reference proteome</keyword>
<evidence type="ECO:0000313" key="4">
    <source>
        <dbReference type="Proteomes" id="UP000824998"/>
    </source>
</evidence>
<dbReference type="GO" id="GO:0030674">
    <property type="term" value="F:protein-macromolecule adaptor activity"/>
    <property type="evidence" value="ECO:0007669"/>
    <property type="project" value="TreeGrafter"/>
</dbReference>
<dbReference type="Pfam" id="PF02752">
    <property type="entry name" value="Arrestin_C"/>
    <property type="match status" value="1"/>
</dbReference>
<proteinExistence type="predicted"/>
<organism evidence="3 4">
    <name type="scientific">Amylocarpus encephaloides</name>
    <dbReference type="NCBI Taxonomy" id="45428"/>
    <lineage>
        <taxon>Eukaryota</taxon>
        <taxon>Fungi</taxon>
        <taxon>Dikarya</taxon>
        <taxon>Ascomycota</taxon>
        <taxon>Pezizomycotina</taxon>
        <taxon>Leotiomycetes</taxon>
        <taxon>Helotiales</taxon>
        <taxon>Helotiales incertae sedis</taxon>
        <taxon>Amylocarpus</taxon>
    </lineage>
</organism>
<feature type="compositionally biased region" description="Acidic residues" evidence="1">
    <location>
        <begin position="814"/>
        <end position="823"/>
    </location>
</feature>
<dbReference type="OrthoDB" id="2238745at2759"/>
<dbReference type="PANTHER" id="PTHR11188:SF174">
    <property type="entry name" value="ARRESTIN-RELATED TRAFFICKING ADAPTER 10-RELATED"/>
    <property type="match status" value="1"/>
</dbReference>
<feature type="compositionally biased region" description="Polar residues" evidence="1">
    <location>
        <begin position="357"/>
        <end position="368"/>
    </location>
</feature>
<reference evidence="3" key="1">
    <citation type="journal article" date="2021" name="IMA Fungus">
        <title>Genomic characterization of three marine fungi, including Emericellopsis atlantica sp. nov. with signatures of a generalist lifestyle and marine biomass degradation.</title>
        <authorList>
            <person name="Hagestad O.C."/>
            <person name="Hou L."/>
            <person name="Andersen J.H."/>
            <person name="Hansen E.H."/>
            <person name="Altermark B."/>
            <person name="Li C."/>
            <person name="Kuhnert E."/>
            <person name="Cox R.J."/>
            <person name="Crous P.W."/>
            <person name="Spatafora J.W."/>
            <person name="Lail K."/>
            <person name="Amirebrahimi M."/>
            <person name="Lipzen A."/>
            <person name="Pangilinan J."/>
            <person name="Andreopoulos W."/>
            <person name="Hayes R.D."/>
            <person name="Ng V."/>
            <person name="Grigoriev I.V."/>
            <person name="Jackson S.A."/>
            <person name="Sutton T.D.S."/>
            <person name="Dobson A.D.W."/>
            <person name="Rama T."/>
        </authorList>
    </citation>
    <scope>NUCLEOTIDE SEQUENCE</scope>
    <source>
        <strain evidence="3">TRa018bII</strain>
    </source>
</reference>
<feature type="region of interest" description="Disordered" evidence="1">
    <location>
        <begin position="731"/>
        <end position="779"/>
    </location>
</feature>
<accession>A0A9P7YLI5</accession>
<gene>
    <name evidence="3" type="ORF">BJ875DRAFT_503739</name>
</gene>
<dbReference type="PANTHER" id="PTHR11188">
    <property type="entry name" value="ARRESTIN DOMAIN CONTAINING PROTEIN"/>
    <property type="match status" value="1"/>
</dbReference>
<feature type="domain" description="Arrestin C-terminal-like" evidence="2">
    <location>
        <begin position="460"/>
        <end position="678"/>
    </location>
</feature>